<dbReference type="RefSeq" id="WP_018979797.1">
    <property type="nucleotide sequence ID" value="NZ_BAQD01000003.1"/>
</dbReference>
<evidence type="ECO:0000313" key="4">
    <source>
        <dbReference type="Proteomes" id="UP001062901"/>
    </source>
</evidence>
<organism evidence="3 4">
    <name type="scientific">Saccharibacter floricola DSM 15669</name>
    <dbReference type="NCBI Taxonomy" id="1123227"/>
    <lineage>
        <taxon>Bacteria</taxon>
        <taxon>Pseudomonadati</taxon>
        <taxon>Pseudomonadota</taxon>
        <taxon>Alphaproteobacteria</taxon>
        <taxon>Acetobacterales</taxon>
        <taxon>Acetobacteraceae</taxon>
        <taxon>Saccharibacter</taxon>
    </lineage>
</organism>
<feature type="signal peptide" evidence="2">
    <location>
        <begin position="1"/>
        <end position="34"/>
    </location>
</feature>
<feature type="compositionally biased region" description="Pro residues" evidence="1">
    <location>
        <begin position="269"/>
        <end position="281"/>
    </location>
</feature>
<dbReference type="EMBL" id="BAQD01000003">
    <property type="protein sequence ID" value="GBQ05004.1"/>
    <property type="molecule type" value="Genomic_DNA"/>
</dbReference>
<protein>
    <recommendedName>
        <fullName evidence="5">Auto-transporter adhesin head GIN domain-containing protein</fullName>
    </recommendedName>
</protein>
<comment type="caution">
    <text evidence="3">The sequence shown here is derived from an EMBL/GenBank/DDBJ whole genome shotgun (WGS) entry which is preliminary data.</text>
</comment>
<dbReference type="Gene3D" id="2.160.20.120">
    <property type="match status" value="1"/>
</dbReference>
<keyword evidence="2" id="KW-0732">Signal</keyword>
<gene>
    <name evidence="3" type="ORF">AA15669_0256</name>
</gene>
<sequence>MKKRPILSALPLHGHIFALSLLSALTVGAPQVHAAPATRSSVFSGDELDLSAPCASVHLKVDPALKTGLSLDEATNRATVVHTTKDGAEQSVHVALPSCRQHLPLFLRLAPGTTLTLHDSPLATITIAGTLSTLESNLTDASLEIDHVQSLDLSLRGTSSVHIHQLDRAAEILIAEQARLHVDQAFLTALSAQMSGSSQLSITQGQIDTLSLMMADQSNASIMAQLGTANTSTRDNASLTLGHITDSLNQSGNGHIHQTTEAEQAAAAAPPPASPAAPAPNKPDGSAQGLGTAQPIPSPHVSTQEAPHLHPVPPSHSSPTVPTPPAATPSPAPPQKTPSSAPPVSQTDGAAQGLSNTPPLSNAPSSPTTQTAPSLSTEHKGSSATPHPHITP</sequence>
<accession>A0ABQ0NWR5</accession>
<evidence type="ECO:0000256" key="2">
    <source>
        <dbReference type="SAM" id="SignalP"/>
    </source>
</evidence>
<reference evidence="3" key="1">
    <citation type="submission" date="2013-04" db="EMBL/GenBank/DDBJ databases">
        <title>The genome sequencing project of 58 acetic acid bacteria.</title>
        <authorList>
            <person name="Okamoto-Kainuma A."/>
            <person name="Ishikawa M."/>
            <person name="Umino S."/>
            <person name="Koizumi Y."/>
            <person name="Shiwa Y."/>
            <person name="Yoshikawa H."/>
            <person name="Matsutani M."/>
            <person name="Matsushita K."/>
        </authorList>
    </citation>
    <scope>NUCLEOTIDE SEQUENCE</scope>
    <source>
        <strain evidence="3">DSM 15669</strain>
    </source>
</reference>
<evidence type="ECO:0000313" key="3">
    <source>
        <dbReference type="EMBL" id="GBQ05004.1"/>
    </source>
</evidence>
<feature type="compositionally biased region" description="Pro residues" evidence="1">
    <location>
        <begin position="310"/>
        <end position="336"/>
    </location>
</feature>
<dbReference type="Proteomes" id="UP001062901">
    <property type="component" value="Unassembled WGS sequence"/>
</dbReference>
<feature type="compositionally biased region" description="Polar residues" evidence="1">
    <location>
        <begin position="345"/>
        <end position="376"/>
    </location>
</feature>
<feature type="chain" id="PRO_5045593749" description="Auto-transporter adhesin head GIN domain-containing protein" evidence="2">
    <location>
        <begin position="35"/>
        <end position="392"/>
    </location>
</feature>
<evidence type="ECO:0008006" key="5">
    <source>
        <dbReference type="Google" id="ProtNLM"/>
    </source>
</evidence>
<evidence type="ECO:0000256" key="1">
    <source>
        <dbReference type="SAM" id="MobiDB-lite"/>
    </source>
</evidence>
<proteinExistence type="predicted"/>
<feature type="compositionally biased region" description="Polar residues" evidence="1">
    <location>
        <begin position="246"/>
        <end position="262"/>
    </location>
</feature>
<keyword evidence="4" id="KW-1185">Reference proteome</keyword>
<feature type="region of interest" description="Disordered" evidence="1">
    <location>
        <begin position="244"/>
        <end position="392"/>
    </location>
</feature>
<name>A0ABQ0NWR5_9PROT</name>